<dbReference type="Pfam" id="PF00589">
    <property type="entry name" value="Phage_integrase"/>
    <property type="match status" value="1"/>
</dbReference>
<evidence type="ECO:0000256" key="4">
    <source>
        <dbReference type="ARBA" id="ARBA00023172"/>
    </source>
</evidence>
<dbReference type="Gene3D" id="1.10.150.130">
    <property type="match status" value="1"/>
</dbReference>
<dbReference type="Proteomes" id="UP000366065">
    <property type="component" value="Unassembled WGS sequence"/>
</dbReference>
<dbReference type="EMBL" id="CABPRV010000021">
    <property type="protein sequence ID" value="VVE56423.1"/>
    <property type="molecule type" value="Genomic_DNA"/>
</dbReference>
<dbReference type="InterPro" id="IPR010998">
    <property type="entry name" value="Integrase_recombinase_N"/>
</dbReference>
<proteinExistence type="inferred from homology"/>
<organism evidence="6 7">
    <name type="scientific">Pandoraea capi</name>
    <dbReference type="NCBI Taxonomy" id="2508286"/>
    <lineage>
        <taxon>Bacteria</taxon>
        <taxon>Pseudomonadati</taxon>
        <taxon>Pseudomonadota</taxon>
        <taxon>Betaproteobacteria</taxon>
        <taxon>Burkholderiales</taxon>
        <taxon>Burkholderiaceae</taxon>
        <taxon>Pandoraea</taxon>
    </lineage>
</organism>
<keyword evidence="2" id="KW-0229">DNA integration</keyword>
<keyword evidence="4" id="KW-0233">DNA recombination</keyword>
<comment type="caution">
    <text evidence="6">The sequence shown here is derived from an EMBL/GenBank/DDBJ whole genome shotgun (WGS) entry which is preliminary data.</text>
</comment>
<gene>
    <name evidence="6" type="ORF">PCA20602_05101</name>
</gene>
<evidence type="ECO:0000256" key="1">
    <source>
        <dbReference type="ARBA" id="ARBA00008857"/>
    </source>
</evidence>
<dbReference type="InterPro" id="IPR050090">
    <property type="entry name" value="Tyrosine_recombinase_XerCD"/>
</dbReference>
<feature type="domain" description="Tyr recombinase" evidence="5">
    <location>
        <begin position="183"/>
        <end position="360"/>
    </location>
</feature>
<dbReference type="PANTHER" id="PTHR30349">
    <property type="entry name" value="PHAGE INTEGRASE-RELATED"/>
    <property type="match status" value="1"/>
</dbReference>
<evidence type="ECO:0000256" key="2">
    <source>
        <dbReference type="ARBA" id="ARBA00022908"/>
    </source>
</evidence>
<evidence type="ECO:0000259" key="5">
    <source>
        <dbReference type="PROSITE" id="PS51898"/>
    </source>
</evidence>
<dbReference type="Gene3D" id="1.10.443.10">
    <property type="entry name" value="Intergrase catalytic core"/>
    <property type="match status" value="1"/>
</dbReference>
<accession>A0ABY6WCF6</accession>
<name>A0ABY6WCF6_9BURK</name>
<dbReference type="InterPro" id="IPR002104">
    <property type="entry name" value="Integrase_catalytic"/>
</dbReference>
<evidence type="ECO:0000313" key="7">
    <source>
        <dbReference type="Proteomes" id="UP000366065"/>
    </source>
</evidence>
<dbReference type="SUPFAM" id="SSF56349">
    <property type="entry name" value="DNA breaking-rejoining enzymes"/>
    <property type="match status" value="1"/>
</dbReference>
<dbReference type="InterPro" id="IPR011010">
    <property type="entry name" value="DNA_brk_join_enz"/>
</dbReference>
<keyword evidence="3" id="KW-0238">DNA-binding</keyword>
<comment type="similarity">
    <text evidence="1">Belongs to the 'phage' integrase family.</text>
</comment>
<evidence type="ECO:0000313" key="6">
    <source>
        <dbReference type="EMBL" id="VVE56423.1"/>
    </source>
</evidence>
<keyword evidence="7" id="KW-1185">Reference proteome</keyword>
<reference evidence="6 7" key="1">
    <citation type="submission" date="2019-08" db="EMBL/GenBank/DDBJ databases">
        <authorList>
            <person name="Peeters C."/>
        </authorList>
    </citation>
    <scope>NUCLEOTIDE SEQUENCE [LARGE SCALE GENOMIC DNA]</scope>
    <source>
        <strain evidence="6 7">LMG 20602</strain>
    </source>
</reference>
<sequence length="360" mass="41523">MGLKPSVNMNLPKGMRARMQRSGRVFYYYDAGGKPRREIPLGSDFVQAVRKWTEFEADAKPLHRKLITFRYVAERYVKEVLPTKAHKTREGDRAMLAKLYAFFDDPPAPLDEIKPINVRQYLDWRVRSTVEALRANGKDAKGTEGQVRANREKALLSHIWNKAREWGYTDQPNPCAGIKGYKERPRDVYIEDDEYRLIHTHARQPLRDAMDLAYLTGQRPSDVLKMSERDISDGHLFVEQAKTRAKLRIRVTGRLEAILERIRRQKIGQSPRSIFLVVNERGRRIGLKSIQAMFVEARSAAGLSRGKDYQFRDLRAKAGTDKAEDAKDIRAAQLQLGHTSVTTTERYMRNRRGAKVEPTR</sequence>
<dbReference type="PANTHER" id="PTHR30349:SF41">
    <property type="entry name" value="INTEGRASE_RECOMBINASE PROTEIN MJ0367-RELATED"/>
    <property type="match status" value="1"/>
</dbReference>
<dbReference type="InterPro" id="IPR013762">
    <property type="entry name" value="Integrase-like_cat_sf"/>
</dbReference>
<evidence type="ECO:0000256" key="3">
    <source>
        <dbReference type="ARBA" id="ARBA00023125"/>
    </source>
</evidence>
<protein>
    <submittedName>
        <fullName evidence="6">Integrase</fullName>
    </submittedName>
</protein>
<dbReference type="PROSITE" id="PS51898">
    <property type="entry name" value="TYR_RECOMBINASE"/>
    <property type="match status" value="1"/>
</dbReference>